<sequence>MGAVSRQLTFLAALLLVALSSRGQSVTIGIDGLNRFGHLRNVVDVQGPLPVIDHTHYYDYGVWASYEQGRNGVRIGVHSFSYATNLMLNGGGFNISATPNTLGLYSLAYQRNILALVHGRLNMYAVAGVSYGRYHYTRFTTSPGSITMNGVTVFENQTRPYSEYARATVLIPSLRLEAAYSLGKHVRVGAWIGYDCANYLGAFKPLDATAYRYTTSTGTGSGTLFANGSGFTNGLSLHYAFSVDRRPMTY</sequence>
<name>A0A2T0RTM3_9BACT</name>
<keyword evidence="3" id="KW-1185">Reference proteome</keyword>
<evidence type="ECO:0008006" key="4">
    <source>
        <dbReference type="Google" id="ProtNLM"/>
    </source>
</evidence>
<feature type="signal peptide" evidence="1">
    <location>
        <begin position="1"/>
        <end position="23"/>
    </location>
</feature>
<dbReference type="Proteomes" id="UP000238375">
    <property type="component" value="Unassembled WGS sequence"/>
</dbReference>
<gene>
    <name evidence="2" type="ORF">CLV58_1394</name>
</gene>
<comment type="caution">
    <text evidence="2">The sequence shown here is derived from an EMBL/GenBank/DDBJ whole genome shotgun (WGS) entry which is preliminary data.</text>
</comment>
<evidence type="ECO:0000313" key="3">
    <source>
        <dbReference type="Proteomes" id="UP000238375"/>
    </source>
</evidence>
<keyword evidence="1" id="KW-0732">Signal</keyword>
<proteinExistence type="predicted"/>
<protein>
    <recommendedName>
        <fullName evidence="4">Outer membrane protein with beta-barrel domain</fullName>
    </recommendedName>
</protein>
<reference evidence="2 3" key="1">
    <citation type="submission" date="2018-03" db="EMBL/GenBank/DDBJ databases">
        <title>Genomic Encyclopedia of Archaeal and Bacterial Type Strains, Phase II (KMG-II): from individual species to whole genera.</title>
        <authorList>
            <person name="Goeker M."/>
        </authorList>
    </citation>
    <scope>NUCLEOTIDE SEQUENCE [LARGE SCALE GENOMIC DNA]</scope>
    <source>
        <strain evidence="2 3">DSM 28354</strain>
    </source>
</reference>
<dbReference type="EMBL" id="PVTE01000039">
    <property type="protein sequence ID" value="PRY24536.1"/>
    <property type="molecule type" value="Genomic_DNA"/>
</dbReference>
<evidence type="ECO:0000313" key="2">
    <source>
        <dbReference type="EMBL" id="PRY24536.1"/>
    </source>
</evidence>
<evidence type="ECO:0000256" key="1">
    <source>
        <dbReference type="SAM" id="SignalP"/>
    </source>
</evidence>
<accession>A0A2T0RTM3</accession>
<feature type="chain" id="PRO_5015753820" description="Outer membrane protein with beta-barrel domain" evidence="1">
    <location>
        <begin position="24"/>
        <end position="250"/>
    </location>
</feature>
<dbReference type="AlphaFoldDB" id="A0A2T0RTM3"/>
<organism evidence="2 3">
    <name type="scientific">Spirosoma oryzae</name>
    <dbReference type="NCBI Taxonomy" id="1469603"/>
    <lineage>
        <taxon>Bacteria</taxon>
        <taxon>Pseudomonadati</taxon>
        <taxon>Bacteroidota</taxon>
        <taxon>Cytophagia</taxon>
        <taxon>Cytophagales</taxon>
        <taxon>Cytophagaceae</taxon>
        <taxon>Spirosoma</taxon>
    </lineage>
</organism>